<reference evidence="7" key="2">
    <citation type="submission" date="2024-06" db="EMBL/GenBank/DDBJ databases">
        <authorList>
            <person name="Plum-Jensen L.E."/>
            <person name="Schramm A."/>
            <person name="Marshall I.P.G."/>
        </authorList>
    </citation>
    <scope>NUCLEOTIDE SEQUENCE</scope>
    <source>
        <strain evidence="7">Rat1</strain>
    </source>
</reference>
<feature type="compositionally biased region" description="Polar residues" evidence="5">
    <location>
        <begin position="1356"/>
        <end position="1367"/>
    </location>
</feature>
<dbReference type="Pfam" id="PF00400">
    <property type="entry name" value="WD40"/>
    <property type="match status" value="8"/>
</dbReference>
<reference evidence="7" key="1">
    <citation type="journal article" date="2024" name="Syst. Appl. Microbiol.">
        <title>First single-strain enrichments of Electrothrix cable bacteria, description of E. aestuarii sp. nov. and E. rattekaaiensis sp. nov., and proposal of a cable bacteria taxonomy following the rules of the SeqCode.</title>
        <authorList>
            <person name="Plum-Jensen L.E."/>
            <person name="Schramm A."/>
            <person name="Marshall I.P.G."/>
        </authorList>
    </citation>
    <scope>NUCLEOTIDE SEQUENCE</scope>
    <source>
        <strain evidence="7">Rat1</strain>
    </source>
</reference>
<dbReference type="PROSITE" id="PS50294">
    <property type="entry name" value="WD_REPEATS_REGION"/>
    <property type="match status" value="3"/>
</dbReference>
<feature type="repeat" description="WD" evidence="3">
    <location>
        <begin position="755"/>
        <end position="795"/>
    </location>
</feature>
<feature type="region of interest" description="Disordered" evidence="5">
    <location>
        <begin position="1331"/>
        <end position="1375"/>
    </location>
</feature>
<dbReference type="Pfam" id="PF20703">
    <property type="entry name" value="nSTAND1"/>
    <property type="match status" value="1"/>
</dbReference>
<dbReference type="KEGG" id="eaj:Q3M24_11725"/>
<dbReference type="InterPro" id="IPR011048">
    <property type="entry name" value="Haem_d1_sf"/>
</dbReference>
<evidence type="ECO:0000313" key="7">
    <source>
        <dbReference type="EMBL" id="XCN75361.1"/>
    </source>
</evidence>
<evidence type="ECO:0000256" key="4">
    <source>
        <dbReference type="PROSITE-ProRule" id="PRU00339"/>
    </source>
</evidence>
<organism evidence="7">
    <name type="scientific">Candidatus Electrothrix aestuarii</name>
    <dbReference type="NCBI Taxonomy" id="3062594"/>
    <lineage>
        <taxon>Bacteria</taxon>
        <taxon>Pseudomonadati</taxon>
        <taxon>Thermodesulfobacteriota</taxon>
        <taxon>Desulfobulbia</taxon>
        <taxon>Desulfobulbales</taxon>
        <taxon>Desulfobulbaceae</taxon>
        <taxon>Candidatus Electrothrix</taxon>
    </lineage>
</organism>
<evidence type="ECO:0000256" key="3">
    <source>
        <dbReference type="PROSITE-ProRule" id="PRU00221"/>
    </source>
</evidence>
<evidence type="ECO:0000259" key="6">
    <source>
        <dbReference type="Pfam" id="PF20703"/>
    </source>
</evidence>
<feature type="repeat" description="WD" evidence="3">
    <location>
        <begin position="1102"/>
        <end position="1131"/>
    </location>
</feature>
<dbReference type="SUPFAM" id="SSF50978">
    <property type="entry name" value="WD40 repeat-like"/>
    <property type="match status" value="1"/>
</dbReference>
<feature type="repeat" description="WD" evidence="3">
    <location>
        <begin position="630"/>
        <end position="671"/>
    </location>
</feature>
<feature type="repeat" description="WD" evidence="3">
    <location>
        <begin position="589"/>
        <end position="629"/>
    </location>
</feature>
<feature type="repeat" description="WD" evidence="3">
    <location>
        <begin position="1143"/>
        <end position="1165"/>
    </location>
</feature>
<feature type="repeat" description="WD" evidence="3">
    <location>
        <begin position="1015"/>
        <end position="1046"/>
    </location>
</feature>
<feature type="repeat" description="WD" evidence="3">
    <location>
        <begin position="713"/>
        <end position="754"/>
    </location>
</feature>
<dbReference type="InterPro" id="IPR001680">
    <property type="entry name" value="WD40_rpt"/>
</dbReference>
<protein>
    <recommendedName>
        <fullName evidence="6">Novel STAND NTPase 1 domain-containing protein</fullName>
    </recommendedName>
</protein>
<feature type="repeat" description="WD" evidence="3">
    <location>
        <begin position="672"/>
        <end position="713"/>
    </location>
</feature>
<dbReference type="InterPro" id="IPR019775">
    <property type="entry name" value="WD40_repeat_CS"/>
</dbReference>
<dbReference type="SUPFAM" id="SSF52540">
    <property type="entry name" value="P-loop containing nucleoside triphosphate hydrolases"/>
    <property type="match status" value="1"/>
</dbReference>
<proteinExistence type="predicted"/>
<accession>A0AAU8M2P1</accession>
<dbReference type="PROSITE" id="PS50005">
    <property type="entry name" value="TPR"/>
    <property type="match status" value="1"/>
</dbReference>
<dbReference type="SUPFAM" id="SSF81901">
    <property type="entry name" value="HCP-like"/>
    <property type="match status" value="1"/>
</dbReference>
<feature type="domain" description="Novel STAND NTPase 1" evidence="6">
    <location>
        <begin position="6"/>
        <end position="392"/>
    </location>
</feature>
<dbReference type="PROSITE" id="PS50082">
    <property type="entry name" value="WD_REPEATS_2"/>
    <property type="match status" value="9"/>
</dbReference>
<dbReference type="CDD" id="cd00200">
    <property type="entry name" value="WD40"/>
    <property type="match status" value="2"/>
</dbReference>
<keyword evidence="1 3" id="KW-0853">WD repeat</keyword>
<dbReference type="InterPro" id="IPR019734">
    <property type="entry name" value="TPR_rpt"/>
</dbReference>
<dbReference type="Gene3D" id="2.130.10.10">
    <property type="entry name" value="YVTN repeat-like/Quinoprotein amine dehydrogenase"/>
    <property type="match status" value="4"/>
</dbReference>
<keyword evidence="2" id="KW-0677">Repeat</keyword>
<dbReference type="PANTHER" id="PTHR19848:SF8">
    <property type="entry name" value="F-BOX AND WD REPEAT DOMAIN CONTAINING 7"/>
    <property type="match status" value="1"/>
</dbReference>
<gene>
    <name evidence="7" type="ORF">Q3M24_11725</name>
</gene>
<dbReference type="PANTHER" id="PTHR19848">
    <property type="entry name" value="WD40 REPEAT PROTEIN"/>
    <property type="match status" value="1"/>
</dbReference>
<dbReference type="SMART" id="SM00320">
    <property type="entry name" value="WD40"/>
    <property type="match status" value="13"/>
</dbReference>
<dbReference type="InterPro" id="IPR015943">
    <property type="entry name" value="WD40/YVTN_repeat-like_dom_sf"/>
</dbReference>
<dbReference type="InterPro" id="IPR049052">
    <property type="entry name" value="nSTAND1"/>
</dbReference>
<dbReference type="InterPro" id="IPR036322">
    <property type="entry name" value="WD40_repeat_dom_sf"/>
</dbReference>
<evidence type="ECO:0000256" key="5">
    <source>
        <dbReference type="SAM" id="MobiDB-lite"/>
    </source>
</evidence>
<feature type="compositionally biased region" description="Basic residues" evidence="5">
    <location>
        <begin position="1331"/>
        <end position="1340"/>
    </location>
</feature>
<dbReference type="Gene3D" id="1.25.40.10">
    <property type="entry name" value="Tetratricopeptide repeat domain"/>
    <property type="match status" value="1"/>
</dbReference>
<evidence type="ECO:0000256" key="1">
    <source>
        <dbReference type="ARBA" id="ARBA00022574"/>
    </source>
</evidence>
<dbReference type="SUPFAM" id="SSF51004">
    <property type="entry name" value="C-terminal (heme d1) domain of cytochrome cd1-nitrite reductase"/>
    <property type="match status" value="1"/>
</dbReference>
<dbReference type="InterPro" id="IPR027417">
    <property type="entry name" value="P-loop_NTPase"/>
</dbReference>
<sequence length="1388" mass="154936">MKTNNPYIGPRSFTRKERDRFFGREVEAGDLLSLIIAERLVLFYAQSGAGKTSLINTSLIPGLEENARIVLPVGRVGGELPAGITDVDNVFVFSLMSQLDQGGTDPAVLASLKLSAFLRDLVTSDGRTYQYDPPHEDETYDGDFDDGPICVLIIDQFEEILLAHPDRWQDKADFFVQLNQVMRDDPKLSVVLSLREDYVAALEPYEPLLADRMRARFYMERMCRRAARAAVKQPAAKAGRPFAPGAAETLVDNLSLIRSARSSEPRPGQYIEPVQLQVVCFQLWRNLPPGEDITLEQVGQIGNVDHALADFYERAVFETLSKAGGSELALRQWVDRKLITSGGTRGTVFQGEKMTDGMENRVVRLLEDRFLLRAESRSGAVWYELVHDRFVEPILQANRQWLDRQGPLLRDALAWLDSNKRNRSLLYTGEKLAMTLADFEDLPVHEPVVMEFLEGCKGRQAWLDEKESANKKYRKWFKAAVLVTEVAMLVGIWAGVATWRAKNAEQSALDAHKKAKDTLARLQKTESLNIGMTLNAKGESEESKRHNLNAHLYSLHAIERLSRDNKESKAYKEAVGRAQANPVPVPAFIGHHDGQVNDVVFSSDGRTVASASRKEIKIWNAVTGKQLRSLPGQKEGVSSIAFSPDGRLLASGSSDTTIVLWEASTGKRVRTLKGHTDRVGNIVFSPNGRLLASTSKDMTIGIWSVKSGKRLYSLNGESNVSRVAFSPDGRNIAATFYDGTVGVWEVKGGKCSEVLDGYTTALHGISFSPDMRTVAAGSFGRVDFWDVKKGERLRTIKRDDNWLITTVPFSADGRVIASGSGSNIISLQDVETGEYLRMLEGTSSGRDIDFSPDGQTLVASGSRNNTLGLWETYSGRLHHLKGHVGQVVTLWFSKKQNQIVSISRDKTIARWDTATGRLLQKKEIDIARTDPVIFSSDGRIFATFSYGGSEIRIGKVATGKWLAQLDAGTYIDSIAFSADSQSLAAASGSTIKVWDLLTEKCSRTFTLEEGMRGVVTFSPDGGLFAANVGSGTIGIWELATGKRVQILEGGSGFGIFSPDRRLFAHFDTQAKPPIVKIWDIASGKTIQTLRESSDVLMFQAKFSPSGNLLASSSLEKKLNIWDVRTGTRLHILKEKNISYESIVAFSPDDQYLVFTTEDNAVGIWDFYPAANEFSGISLDKNGGYTVDLQTLPYTLEGIELKPLNIQGGNWDKAARWSRYHPFHWLPAAEKGDSKAMLQLGIIYDRKNDIARALRWYKKAFKAGKKQARKQESILLHWLEDKDNWKRVPEPFRRDFCKAKKEFKLPLALSLACTQKRYPDVIPEKVLKKIKKNRSSIKRPKGMSFPTLSRKLRESQRTPSRYTRSRSAPRTPPKKKRTFLDFFHNLGIR</sequence>
<feature type="repeat" description="TPR" evidence="4">
    <location>
        <begin position="1233"/>
        <end position="1266"/>
    </location>
</feature>
<dbReference type="Gene3D" id="3.40.50.300">
    <property type="entry name" value="P-loop containing nucleotide triphosphate hydrolases"/>
    <property type="match status" value="1"/>
</dbReference>
<dbReference type="PROSITE" id="PS00678">
    <property type="entry name" value="WD_REPEATS_1"/>
    <property type="match status" value="2"/>
</dbReference>
<evidence type="ECO:0000256" key="2">
    <source>
        <dbReference type="ARBA" id="ARBA00022737"/>
    </source>
</evidence>
<dbReference type="InterPro" id="IPR011990">
    <property type="entry name" value="TPR-like_helical_dom_sf"/>
</dbReference>
<keyword evidence="4" id="KW-0802">TPR repeat</keyword>
<dbReference type="EMBL" id="CP159373">
    <property type="protein sequence ID" value="XCN75361.1"/>
    <property type="molecule type" value="Genomic_DNA"/>
</dbReference>
<name>A0AAU8M2P1_9BACT</name>
<feature type="repeat" description="WD" evidence="3">
    <location>
        <begin position="880"/>
        <end position="921"/>
    </location>
</feature>